<accession>A0ABU2LP78</accession>
<comment type="catalytic activity">
    <reaction evidence="2">
        <text>9-ribosyl-trans-zeatin 5'-phosphate + H2O = trans-zeatin + D-ribose 5-phosphate</text>
        <dbReference type="Rhea" id="RHEA:48564"/>
        <dbReference type="ChEBI" id="CHEBI:15377"/>
        <dbReference type="ChEBI" id="CHEBI:16522"/>
        <dbReference type="ChEBI" id="CHEBI:78346"/>
        <dbReference type="ChEBI" id="CHEBI:87947"/>
        <dbReference type="EC" id="3.2.2.n1"/>
    </reaction>
</comment>
<evidence type="ECO:0000256" key="2">
    <source>
        <dbReference type="RuleBase" id="RU363015"/>
    </source>
</evidence>
<evidence type="ECO:0000256" key="1">
    <source>
        <dbReference type="ARBA" id="ARBA00006763"/>
    </source>
</evidence>
<dbReference type="RefSeq" id="WP_311598061.1">
    <property type="nucleotide sequence ID" value="NZ_JAVREM010000010.1"/>
</dbReference>
<protein>
    <recommendedName>
        <fullName evidence="2">Cytokinin riboside 5'-monophosphate phosphoribohydrolase</fullName>
        <ecNumber evidence="2">3.2.2.n1</ecNumber>
    </recommendedName>
</protein>
<dbReference type="PANTHER" id="PTHR31223">
    <property type="entry name" value="LOG FAMILY PROTEIN YJL055W"/>
    <property type="match status" value="1"/>
</dbReference>
<dbReference type="InterPro" id="IPR005269">
    <property type="entry name" value="LOG"/>
</dbReference>
<name>A0ABU2LP78_9ACTN</name>
<dbReference type="Pfam" id="PF03641">
    <property type="entry name" value="Lysine_decarbox"/>
    <property type="match status" value="1"/>
</dbReference>
<keyword evidence="4" id="KW-1185">Reference proteome</keyword>
<dbReference type="PANTHER" id="PTHR31223:SF70">
    <property type="entry name" value="LOG FAMILY PROTEIN YJL055W"/>
    <property type="match status" value="1"/>
</dbReference>
<dbReference type="SUPFAM" id="SSF102405">
    <property type="entry name" value="MCP/YpsA-like"/>
    <property type="match status" value="1"/>
</dbReference>
<dbReference type="Gene3D" id="3.40.50.450">
    <property type="match status" value="1"/>
</dbReference>
<dbReference type="EMBL" id="JAVREM010000010">
    <property type="protein sequence ID" value="MDT0319032.1"/>
    <property type="molecule type" value="Genomic_DNA"/>
</dbReference>
<keyword evidence="2" id="KW-0203">Cytokinin biosynthesis</keyword>
<keyword evidence="2" id="KW-0378">Hydrolase</keyword>
<gene>
    <name evidence="3" type="ORF">RNC47_11865</name>
</gene>
<dbReference type="Proteomes" id="UP001183420">
    <property type="component" value="Unassembled WGS sequence"/>
</dbReference>
<evidence type="ECO:0000313" key="3">
    <source>
        <dbReference type="EMBL" id="MDT0319032.1"/>
    </source>
</evidence>
<dbReference type="EC" id="3.2.2.n1" evidence="2"/>
<reference evidence="4" key="1">
    <citation type="submission" date="2023-07" db="EMBL/GenBank/DDBJ databases">
        <title>30 novel species of actinomycetes from the DSMZ collection.</title>
        <authorList>
            <person name="Nouioui I."/>
        </authorList>
    </citation>
    <scope>NUCLEOTIDE SEQUENCE [LARGE SCALE GENOMIC DNA]</scope>
    <source>
        <strain evidence="4">DSM 44918</strain>
    </source>
</reference>
<proteinExistence type="inferred from homology"/>
<comment type="caution">
    <text evidence="3">The sequence shown here is derived from an EMBL/GenBank/DDBJ whole genome shotgun (WGS) entry which is preliminary data.</text>
</comment>
<evidence type="ECO:0000313" key="4">
    <source>
        <dbReference type="Proteomes" id="UP001183420"/>
    </source>
</evidence>
<comment type="similarity">
    <text evidence="1 2">Belongs to the LOG family.</text>
</comment>
<dbReference type="InterPro" id="IPR031100">
    <property type="entry name" value="LOG_fam"/>
</dbReference>
<comment type="catalytic activity">
    <reaction evidence="2">
        <text>N(6)-(dimethylallyl)adenosine 5'-phosphate + H2O = N(6)-dimethylallyladenine + D-ribose 5-phosphate</text>
        <dbReference type="Rhea" id="RHEA:48560"/>
        <dbReference type="ChEBI" id="CHEBI:15377"/>
        <dbReference type="ChEBI" id="CHEBI:17660"/>
        <dbReference type="ChEBI" id="CHEBI:57526"/>
        <dbReference type="ChEBI" id="CHEBI:78346"/>
        <dbReference type="EC" id="3.2.2.n1"/>
    </reaction>
</comment>
<dbReference type="NCBIfam" id="TIGR00730">
    <property type="entry name" value="Rossman fold protein, TIGR00730 family"/>
    <property type="match status" value="1"/>
</dbReference>
<organism evidence="3 4">
    <name type="scientific">Streptomyces millisiae</name>
    <dbReference type="NCBI Taxonomy" id="3075542"/>
    <lineage>
        <taxon>Bacteria</taxon>
        <taxon>Bacillati</taxon>
        <taxon>Actinomycetota</taxon>
        <taxon>Actinomycetes</taxon>
        <taxon>Kitasatosporales</taxon>
        <taxon>Streptomycetaceae</taxon>
        <taxon>Streptomyces</taxon>
    </lineage>
</organism>
<sequence>MPPAQPHHSSVIAVFCGARPGAMPEHTGLARNFGAALGRRGLGMVYGAGGVGVMGAAAEAALANGAAVTGVIPQDLHERERAQQAPGEIFVVRSMHQRKALMYRLSGSFAVLPGGLGTMDELMEVATWNQLGVHEKPVVLLNASGYFTPLLAFFDHMVAEGFLSADERRLVHAVSDVEEALDLLAPDSRALDAAQPLAGSAL</sequence>